<organism evidence="2 3">
    <name type="scientific">Volvox africanus</name>
    <dbReference type="NCBI Taxonomy" id="51714"/>
    <lineage>
        <taxon>Eukaryota</taxon>
        <taxon>Viridiplantae</taxon>
        <taxon>Chlorophyta</taxon>
        <taxon>core chlorophytes</taxon>
        <taxon>Chlorophyceae</taxon>
        <taxon>CS clade</taxon>
        <taxon>Chlamydomonadales</taxon>
        <taxon>Volvocaceae</taxon>
        <taxon>Volvox</taxon>
    </lineage>
</organism>
<feature type="transmembrane region" description="Helical" evidence="1">
    <location>
        <begin position="176"/>
        <end position="195"/>
    </location>
</feature>
<comment type="caution">
    <text evidence="2">The sequence shown here is derived from an EMBL/GenBank/DDBJ whole genome shotgun (WGS) entry which is preliminary data.</text>
</comment>
<keyword evidence="1" id="KW-0472">Membrane</keyword>
<keyword evidence="1" id="KW-0812">Transmembrane</keyword>
<accession>A0A8J4F4X7</accession>
<evidence type="ECO:0000313" key="2">
    <source>
        <dbReference type="EMBL" id="GIL60304.1"/>
    </source>
</evidence>
<name>A0A8J4F4X7_9CHLO</name>
<reference evidence="2" key="1">
    <citation type="journal article" date="2021" name="Proc. Natl. Acad. Sci. U.S.A.">
        <title>Three genomes in the algal genus Volvox reveal the fate of a haploid sex-determining region after a transition to homothallism.</title>
        <authorList>
            <person name="Yamamoto K."/>
            <person name="Hamaji T."/>
            <person name="Kawai-Toyooka H."/>
            <person name="Matsuzaki R."/>
            <person name="Takahashi F."/>
            <person name="Nishimura Y."/>
            <person name="Kawachi M."/>
            <person name="Noguchi H."/>
            <person name="Minakuchi Y."/>
            <person name="Umen J.G."/>
            <person name="Toyoda A."/>
            <person name="Nozaki H."/>
        </authorList>
    </citation>
    <scope>NUCLEOTIDE SEQUENCE</scope>
    <source>
        <strain evidence="2">NIES-3780</strain>
    </source>
</reference>
<sequence length="207" mass="21676">MGVAYVASHIVLGALHCQFPSNRNPSLYLRRQYARVRVNCASVGASLPSGRAVIAADRPQQQPVRISAANGSSAGAGVSDTRSSNGVVASAAVATSVPITQDPSNGIISQPTKPAVKGISATPTFTPVPEDVIADFEHKLEADLQTVGVTLTAILGVIIFWRGVWALLDHLFGDSVVGDICCIIVGLTIVLYIRLSGMKIASFWPPS</sequence>
<proteinExistence type="predicted"/>
<keyword evidence="1" id="KW-1133">Transmembrane helix</keyword>
<evidence type="ECO:0000256" key="1">
    <source>
        <dbReference type="SAM" id="Phobius"/>
    </source>
</evidence>
<gene>
    <name evidence="2" type="ORF">Vafri_14933</name>
</gene>
<protein>
    <submittedName>
        <fullName evidence="2">Uncharacterized protein</fullName>
    </submittedName>
</protein>
<feature type="transmembrane region" description="Helical" evidence="1">
    <location>
        <begin position="146"/>
        <end position="164"/>
    </location>
</feature>
<dbReference type="Proteomes" id="UP000747399">
    <property type="component" value="Unassembled WGS sequence"/>
</dbReference>
<dbReference type="AlphaFoldDB" id="A0A8J4F4X7"/>
<keyword evidence="3" id="KW-1185">Reference proteome</keyword>
<evidence type="ECO:0000313" key="3">
    <source>
        <dbReference type="Proteomes" id="UP000747399"/>
    </source>
</evidence>
<dbReference type="EMBL" id="BNCO01000039">
    <property type="protein sequence ID" value="GIL60304.1"/>
    <property type="molecule type" value="Genomic_DNA"/>
</dbReference>